<keyword evidence="2" id="KW-1185">Reference proteome</keyword>
<name>A0A1B0DJY7_PHLPP</name>
<dbReference type="EMBL" id="AJVK01065760">
    <property type="status" value="NOT_ANNOTATED_CDS"/>
    <property type="molecule type" value="Genomic_DNA"/>
</dbReference>
<proteinExistence type="predicted"/>
<dbReference type="EnsemblMetazoa" id="PPAI008561-RA">
    <property type="protein sequence ID" value="PPAI008561-PA"/>
    <property type="gene ID" value="PPAI008561"/>
</dbReference>
<dbReference type="Proteomes" id="UP000092462">
    <property type="component" value="Unassembled WGS sequence"/>
</dbReference>
<protein>
    <submittedName>
        <fullName evidence="1">Uncharacterized protein</fullName>
    </submittedName>
</protein>
<evidence type="ECO:0000313" key="1">
    <source>
        <dbReference type="EnsemblMetazoa" id="PPAI008561-PA"/>
    </source>
</evidence>
<dbReference type="VEuPathDB" id="VectorBase:PPAPM1_005605"/>
<dbReference type="GO" id="GO:0019887">
    <property type="term" value="F:protein kinase regulator activity"/>
    <property type="evidence" value="ECO:0007669"/>
    <property type="project" value="TreeGrafter"/>
</dbReference>
<dbReference type="PANTHER" id="PTHR24116">
    <property type="entry name" value="KINASE D-INTERACTING SUBSTRATE OF 220 KDA"/>
    <property type="match status" value="1"/>
</dbReference>
<dbReference type="GO" id="GO:0030165">
    <property type="term" value="F:PDZ domain binding"/>
    <property type="evidence" value="ECO:0007669"/>
    <property type="project" value="TreeGrafter"/>
</dbReference>
<sequence>MSKILLTDDYFSDVNPRSMRRLMNVIYITVRLLKAFQIDFSWYRLSSWINLTEQWPVRASMIVLQHDQNGESLDDSTSLQSVYDKVRPKISCLREAAALLELDRDERKLDAFLQLHKSDLLVADLRIFLPFTINLDPYLRKVLK</sequence>
<accession>A0A1B0DJY7</accession>
<dbReference type="InterPro" id="IPR052771">
    <property type="entry name" value="Neurotrophin_sig_adaptor"/>
</dbReference>
<dbReference type="AlphaFoldDB" id="A0A1B0DJY7"/>
<evidence type="ECO:0000313" key="2">
    <source>
        <dbReference type="Proteomes" id="UP000092462"/>
    </source>
</evidence>
<reference evidence="1" key="1">
    <citation type="submission" date="2022-08" db="UniProtKB">
        <authorList>
            <consortium name="EnsemblMetazoa"/>
        </authorList>
    </citation>
    <scope>IDENTIFICATION</scope>
    <source>
        <strain evidence="1">Israel</strain>
    </source>
</reference>
<organism evidence="1 2">
    <name type="scientific">Phlebotomus papatasi</name>
    <name type="common">Sandfly</name>
    <dbReference type="NCBI Taxonomy" id="29031"/>
    <lineage>
        <taxon>Eukaryota</taxon>
        <taxon>Metazoa</taxon>
        <taxon>Ecdysozoa</taxon>
        <taxon>Arthropoda</taxon>
        <taxon>Hexapoda</taxon>
        <taxon>Insecta</taxon>
        <taxon>Pterygota</taxon>
        <taxon>Neoptera</taxon>
        <taxon>Endopterygota</taxon>
        <taxon>Diptera</taxon>
        <taxon>Nematocera</taxon>
        <taxon>Psychodoidea</taxon>
        <taxon>Psychodidae</taxon>
        <taxon>Phlebotomus</taxon>
        <taxon>Phlebotomus</taxon>
    </lineage>
</organism>
<dbReference type="VEuPathDB" id="VectorBase:PPAI008561"/>
<dbReference type="PANTHER" id="PTHR24116:SF0">
    <property type="entry name" value="KINASE D-INTERACTING SUBSTRATE OF 220 KDA"/>
    <property type="match status" value="1"/>
</dbReference>